<proteinExistence type="predicted"/>
<dbReference type="EMBL" id="MU393455">
    <property type="protein sequence ID" value="KAI4866694.1"/>
    <property type="molecule type" value="Genomic_DNA"/>
</dbReference>
<dbReference type="Proteomes" id="UP001497700">
    <property type="component" value="Unassembled WGS sequence"/>
</dbReference>
<keyword evidence="2" id="KW-1185">Reference proteome</keyword>
<gene>
    <name evidence="1" type="ORF">F4820DRAFT_239760</name>
</gene>
<protein>
    <submittedName>
        <fullName evidence="1">Uncharacterized protein</fullName>
    </submittedName>
</protein>
<accession>A0ACB9Z4J7</accession>
<evidence type="ECO:0000313" key="1">
    <source>
        <dbReference type="EMBL" id="KAI4866694.1"/>
    </source>
</evidence>
<reference evidence="1 2" key="1">
    <citation type="journal article" date="2022" name="New Phytol.">
        <title>Ecological generalism drives hyperdiversity of secondary metabolite gene clusters in xylarialean endophytes.</title>
        <authorList>
            <person name="Franco M.E.E."/>
            <person name="Wisecaver J.H."/>
            <person name="Arnold A.E."/>
            <person name="Ju Y.M."/>
            <person name="Slot J.C."/>
            <person name="Ahrendt S."/>
            <person name="Moore L.P."/>
            <person name="Eastman K.E."/>
            <person name="Scott K."/>
            <person name="Konkel Z."/>
            <person name="Mondo S.J."/>
            <person name="Kuo A."/>
            <person name="Hayes R.D."/>
            <person name="Haridas S."/>
            <person name="Andreopoulos B."/>
            <person name="Riley R."/>
            <person name="LaButti K."/>
            <person name="Pangilinan J."/>
            <person name="Lipzen A."/>
            <person name="Amirebrahimi M."/>
            <person name="Yan J."/>
            <person name="Adam C."/>
            <person name="Keymanesh K."/>
            <person name="Ng V."/>
            <person name="Louie K."/>
            <person name="Northen T."/>
            <person name="Drula E."/>
            <person name="Henrissat B."/>
            <person name="Hsieh H.M."/>
            <person name="Youens-Clark K."/>
            <person name="Lutzoni F."/>
            <person name="Miadlikowska J."/>
            <person name="Eastwood D.C."/>
            <person name="Hamelin R.C."/>
            <person name="Grigoriev I.V."/>
            <person name="U'Ren J.M."/>
        </authorList>
    </citation>
    <scope>NUCLEOTIDE SEQUENCE [LARGE SCALE GENOMIC DNA]</scope>
    <source>
        <strain evidence="1 2">CBS 119005</strain>
    </source>
</reference>
<sequence length="380" mass="42385">MGYIRNAPDDTPTDGPMIVAVASVLTAVSLGFLCLRYYVRIYLIHALGADDWFALGTWLLTCAFTIISAIQTSWGLGIKHIDDIPPQNIYTYQLLEYAGAPFVLGFKLTLLLGYFRFVHKGMCKYGVSCVLVSCTLFHLATLVVQLKLSQPVVKEFDPRIVPFYTASSSLTIVFDFAVMFLPFPVLIKTKIPTRKKVVLLGLFALGFFITVIQIIRIQSVRSLTNPLDSGDLILWSTVETNLGIICACIPVLSPLVRKRQNKSNKVTHESSWGDSTAPTAARQSWRIVKEHNLSLDDLYDTEEHNIGGAMKTGSRDSMLGNNQIRMETDIVVTNDIAPVHFAGHHGIEPVRTRMGDTERWLNSAHVPVDYNMSSRSYIQV</sequence>
<comment type="caution">
    <text evidence="1">The sequence shown here is derived from an EMBL/GenBank/DDBJ whole genome shotgun (WGS) entry which is preliminary data.</text>
</comment>
<organism evidence="1 2">
    <name type="scientific">Hypoxylon rubiginosum</name>
    <dbReference type="NCBI Taxonomy" id="110542"/>
    <lineage>
        <taxon>Eukaryota</taxon>
        <taxon>Fungi</taxon>
        <taxon>Dikarya</taxon>
        <taxon>Ascomycota</taxon>
        <taxon>Pezizomycotina</taxon>
        <taxon>Sordariomycetes</taxon>
        <taxon>Xylariomycetidae</taxon>
        <taxon>Xylariales</taxon>
        <taxon>Hypoxylaceae</taxon>
        <taxon>Hypoxylon</taxon>
    </lineage>
</organism>
<evidence type="ECO:0000313" key="2">
    <source>
        <dbReference type="Proteomes" id="UP001497700"/>
    </source>
</evidence>
<name>A0ACB9Z4J7_9PEZI</name>